<dbReference type="SUPFAM" id="SSF118215">
    <property type="entry name" value="Proton glutamate symport protein"/>
    <property type="match status" value="1"/>
</dbReference>
<keyword evidence="10" id="KW-1185">Reference proteome</keyword>
<feature type="transmembrane region" description="Helical" evidence="8">
    <location>
        <begin position="82"/>
        <end position="103"/>
    </location>
</feature>
<keyword evidence="5 8" id="KW-1133">Transmembrane helix</keyword>
<organism evidence="9 10">
    <name type="scientific">Thiomicrorhabdus immobilis</name>
    <dbReference type="NCBI Taxonomy" id="2791037"/>
    <lineage>
        <taxon>Bacteria</taxon>
        <taxon>Pseudomonadati</taxon>
        <taxon>Pseudomonadota</taxon>
        <taxon>Gammaproteobacteria</taxon>
        <taxon>Thiotrichales</taxon>
        <taxon>Piscirickettsiaceae</taxon>
        <taxon>Thiomicrorhabdus</taxon>
    </lineage>
</organism>
<dbReference type="InterPro" id="IPR001991">
    <property type="entry name" value="Na-dicarboxylate_symporter"/>
</dbReference>
<keyword evidence="4" id="KW-0769">Symport</keyword>
<feature type="transmembrane region" description="Helical" evidence="8">
    <location>
        <begin position="334"/>
        <end position="354"/>
    </location>
</feature>
<sequence length="420" mass="44515">MKLALHWQILIALVIATAMGAYTGVEGTIWGVHWLAIYTFIGTLFLNALKMIVVPLVVSAIITGIANVGSQGGFGRLGMKTIGYYLATSLIAILIGLVLVNIIQPGVSNNPPPVIEANETVTMAVEGKSAGDVVEVFLRMIPTNVVNAAAQGQMLGLIFFSLLFGFFMTRLKGDVATTMNNFWLGVFEVMMLMTDLIMKFAPLGVFGLVAASVAKTGFEQFGNLALFFMTVVLALGVHFLVVMPLILKFVGGIKNPWLHYQAMAPALLTAFSTSSSSSTLPISMNSVEHRAGVSNRVTSFVLPLGATINMDGTALYECVAAIFIAQLFGVELDFATQLLIVVVALTTSIGVAGIPSASLVAISIILVAVGLPAEAIGLLLVVDRILDMMRTAVNIFSDSVGAVVIAKTEGEKHVLVTKNF</sequence>
<feature type="transmembrane region" description="Helical" evidence="8">
    <location>
        <begin position="148"/>
        <end position="169"/>
    </location>
</feature>
<gene>
    <name evidence="9" type="primary">gltP</name>
    <name evidence="9" type="ORF">THMIRHAM_13660</name>
</gene>
<keyword evidence="3 8" id="KW-0812">Transmembrane</keyword>
<proteinExistence type="predicted"/>
<dbReference type="PRINTS" id="PR00173">
    <property type="entry name" value="EDTRNSPORT"/>
</dbReference>
<evidence type="ECO:0000256" key="7">
    <source>
        <dbReference type="ARBA" id="ARBA00023180"/>
    </source>
</evidence>
<evidence type="ECO:0000256" key="1">
    <source>
        <dbReference type="ARBA" id="ARBA00004141"/>
    </source>
</evidence>
<dbReference type="InterPro" id="IPR036458">
    <property type="entry name" value="Na:dicarbo_symporter_sf"/>
</dbReference>
<comment type="subcellular location">
    <subcellularLocation>
        <location evidence="1">Membrane</location>
        <topology evidence="1">Multi-pass membrane protein</topology>
    </subcellularLocation>
</comment>
<accession>A0ABN6CWY4</accession>
<dbReference type="InterPro" id="IPR018107">
    <property type="entry name" value="Na-dicarboxylate_symporter_CS"/>
</dbReference>
<reference evidence="9" key="1">
    <citation type="journal article" date="2022" name="Arch. Microbiol.">
        <title>Thiomicrorhabdus immobilis sp. nov., a mesophilic sulfur-oxidizing bacterium isolated from sediment of a brackish lake in northern Japan.</title>
        <authorList>
            <person name="Kojima H."/>
            <person name="Mochizuki J."/>
            <person name="Kanda M."/>
            <person name="Watanabe T."/>
            <person name="Fukui M."/>
        </authorList>
    </citation>
    <scope>NUCLEOTIDE SEQUENCE</scope>
    <source>
        <strain evidence="9">Am19</strain>
    </source>
</reference>
<feature type="transmembrane region" description="Helical" evidence="8">
    <location>
        <begin position="36"/>
        <end position="62"/>
    </location>
</feature>
<dbReference type="PANTHER" id="PTHR11958:SF63">
    <property type="entry name" value="AMINO ACID TRANSPORTER"/>
    <property type="match status" value="1"/>
</dbReference>
<protein>
    <submittedName>
        <fullName evidence="9">Sodium:dicarboxylate symporter</fullName>
    </submittedName>
</protein>
<evidence type="ECO:0000256" key="4">
    <source>
        <dbReference type="ARBA" id="ARBA00022847"/>
    </source>
</evidence>
<evidence type="ECO:0000256" key="5">
    <source>
        <dbReference type="ARBA" id="ARBA00022989"/>
    </source>
</evidence>
<keyword evidence="7" id="KW-0325">Glycoprotein</keyword>
<dbReference type="RefSeq" id="WP_237260811.1">
    <property type="nucleotide sequence ID" value="NZ_AP024202.1"/>
</dbReference>
<feature type="transmembrane region" description="Helical" evidence="8">
    <location>
        <begin position="221"/>
        <end position="247"/>
    </location>
</feature>
<evidence type="ECO:0000313" key="10">
    <source>
        <dbReference type="Proteomes" id="UP001054820"/>
    </source>
</evidence>
<dbReference type="PANTHER" id="PTHR11958">
    <property type="entry name" value="SODIUM/DICARBOXYLATE SYMPORTER-RELATED"/>
    <property type="match status" value="1"/>
</dbReference>
<evidence type="ECO:0000256" key="3">
    <source>
        <dbReference type="ARBA" id="ARBA00022692"/>
    </source>
</evidence>
<dbReference type="EMBL" id="AP024202">
    <property type="protein sequence ID" value="BCN93581.1"/>
    <property type="molecule type" value="Genomic_DNA"/>
</dbReference>
<feature type="transmembrane region" description="Helical" evidence="8">
    <location>
        <begin position="181"/>
        <end position="201"/>
    </location>
</feature>
<feature type="transmembrane region" description="Helical" evidence="8">
    <location>
        <begin position="360"/>
        <end position="382"/>
    </location>
</feature>
<name>A0ABN6CWY4_9GAMM</name>
<dbReference type="PROSITE" id="PS00714">
    <property type="entry name" value="NA_DICARBOXYL_SYMP_2"/>
    <property type="match status" value="1"/>
</dbReference>
<evidence type="ECO:0000313" key="9">
    <source>
        <dbReference type="EMBL" id="BCN93581.1"/>
    </source>
</evidence>
<evidence type="ECO:0000256" key="8">
    <source>
        <dbReference type="SAM" id="Phobius"/>
    </source>
</evidence>
<keyword evidence="2" id="KW-0813">Transport</keyword>
<dbReference type="Pfam" id="PF00375">
    <property type="entry name" value="SDF"/>
    <property type="match status" value="1"/>
</dbReference>
<keyword evidence="6 8" id="KW-0472">Membrane</keyword>
<evidence type="ECO:0000256" key="6">
    <source>
        <dbReference type="ARBA" id="ARBA00023136"/>
    </source>
</evidence>
<dbReference type="Gene3D" id="1.10.3860.10">
    <property type="entry name" value="Sodium:dicarboxylate symporter"/>
    <property type="match status" value="1"/>
</dbReference>
<evidence type="ECO:0000256" key="2">
    <source>
        <dbReference type="ARBA" id="ARBA00022448"/>
    </source>
</evidence>
<dbReference type="InterPro" id="IPR050746">
    <property type="entry name" value="DAACS"/>
</dbReference>
<dbReference type="Proteomes" id="UP001054820">
    <property type="component" value="Chromosome"/>
</dbReference>